<dbReference type="Proteomes" id="UP000449710">
    <property type="component" value="Unassembled WGS sequence"/>
</dbReference>
<proteinExistence type="inferred from homology"/>
<keyword evidence="12 13" id="KW-0464">Manganese</keyword>
<evidence type="ECO:0000313" key="16">
    <source>
        <dbReference type="Proteomes" id="UP000449710"/>
    </source>
</evidence>
<keyword evidence="5 13" id="KW-0540">Nuclease</keyword>
<evidence type="ECO:0000313" key="15">
    <source>
        <dbReference type="EMBL" id="NBG87364.1"/>
    </source>
</evidence>
<comment type="similarity">
    <text evidence="2 13">Belongs to the CRISPR-associated exonuclease Cas4 family.</text>
</comment>
<keyword evidence="6 13" id="KW-0479">Metal-binding</keyword>
<dbReference type="NCBIfam" id="TIGR00372">
    <property type="entry name" value="cas4"/>
    <property type="match status" value="1"/>
</dbReference>
<dbReference type="Gene3D" id="3.90.320.10">
    <property type="match status" value="1"/>
</dbReference>
<keyword evidence="16" id="KW-1185">Reference proteome</keyword>
<evidence type="ECO:0000256" key="4">
    <source>
        <dbReference type="ARBA" id="ARBA00020049"/>
    </source>
</evidence>
<comment type="function">
    <text evidence="13">CRISPR (clustered regularly interspaced short palindromic repeat) is an adaptive immune system that provides protection against mobile genetic elements (viruses, transposable elements and conjugative plasmids). CRISPR clusters contain sequences complementary to antecedent mobile elements and target invading nucleic acids. CRISPR clusters are transcribed and processed into CRISPR RNA (crRNA).</text>
</comment>
<keyword evidence="8 13" id="KW-0269">Exonuclease</keyword>
<gene>
    <name evidence="15" type="primary">cas4</name>
    <name evidence="15" type="ORF">ISALK_02500</name>
</gene>
<keyword evidence="11 13" id="KW-0051">Antiviral defense</keyword>
<accession>A0AA43XJ96</accession>
<dbReference type="EMBL" id="SUMG01000002">
    <property type="protein sequence ID" value="NBG87364.1"/>
    <property type="molecule type" value="Genomic_DNA"/>
</dbReference>
<comment type="caution">
    <text evidence="15">The sequence shown here is derived from an EMBL/GenBank/DDBJ whole genome shotgun (WGS) entry which is preliminary data.</text>
</comment>
<reference evidence="15 16" key="1">
    <citation type="submission" date="2019-04" db="EMBL/GenBank/DDBJ databases">
        <title>Isachenkonia alkalipeptolytica gen. nov. sp. nov. a new anaerobic, alkiliphilic organothrophic bacterium capable to reduce synthesized ferrihydrite isolated from a soda lake.</title>
        <authorList>
            <person name="Toshchakov S.V."/>
            <person name="Zavarzina D.G."/>
            <person name="Zhilina T.N."/>
            <person name="Kostrikina N.A."/>
            <person name="Kublanov I.V."/>
        </authorList>
    </citation>
    <scope>NUCLEOTIDE SEQUENCE [LARGE SCALE GENOMIC DNA]</scope>
    <source>
        <strain evidence="15 16">Z-1701</strain>
    </source>
</reference>
<dbReference type="AlphaFoldDB" id="A0AA43XJ96"/>
<keyword evidence="10 13" id="KW-0411">Iron-sulfur</keyword>
<dbReference type="GO" id="GO:0051607">
    <property type="term" value="P:defense response to virus"/>
    <property type="evidence" value="ECO:0007669"/>
    <property type="project" value="UniProtKB-KW"/>
</dbReference>
<evidence type="ECO:0000256" key="6">
    <source>
        <dbReference type="ARBA" id="ARBA00022723"/>
    </source>
</evidence>
<dbReference type="InterPro" id="IPR051827">
    <property type="entry name" value="Cas4_exonuclease"/>
</dbReference>
<dbReference type="PANTHER" id="PTHR36531">
    <property type="entry name" value="CRISPR-ASSOCIATED EXONUCLEASE CAS4"/>
    <property type="match status" value="1"/>
</dbReference>
<evidence type="ECO:0000256" key="9">
    <source>
        <dbReference type="ARBA" id="ARBA00023004"/>
    </source>
</evidence>
<evidence type="ECO:0000256" key="1">
    <source>
        <dbReference type="ARBA" id="ARBA00001966"/>
    </source>
</evidence>
<dbReference type="RefSeq" id="WP_160718698.1">
    <property type="nucleotide sequence ID" value="NZ_SUMG01000002.1"/>
</dbReference>
<evidence type="ECO:0000259" key="14">
    <source>
        <dbReference type="Pfam" id="PF01930"/>
    </source>
</evidence>
<evidence type="ECO:0000256" key="10">
    <source>
        <dbReference type="ARBA" id="ARBA00023014"/>
    </source>
</evidence>
<comment type="cofactor">
    <cofactor evidence="13">
        <name>Mg(2+)</name>
        <dbReference type="ChEBI" id="CHEBI:18420"/>
    </cofactor>
    <cofactor evidence="13">
        <name>Mn(2+)</name>
        <dbReference type="ChEBI" id="CHEBI:29035"/>
    </cofactor>
    <text evidence="13">Mg(2+) or Mn(2+) required for ssDNA cleavage activity.</text>
</comment>
<name>A0AA43XJ96_9CLOT</name>
<evidence type="ECO:0000256" key="7">
    <source>
        <dbReference type="ARBA" id="ARBA00022801"/>
    </source>
</evidence>
<comment type="cofactor">
    <cofactor evidence="1">
        <name>[4Fe-4S] cluster</name>
        <dbReference type="ChEBI" id="CHEBI:49883"/>
    </cofactor>
</comment>
<keyword evidence="7 13" id="KW-0378">Hydrolase</keyword>
<evidence type="ECO:0000256" key="8">
    <source>
        <dbReference type="ARBA" id="ARBA00022839"/>
    </source>
</evidence>
<feature type="domain" description="DUF83" evidence="14">
    <location>
        <begin position="20"/>
        <end position="202"/>
    </location>
</feature>
<evidence type="ECO:0000256" key="3">
    <source>
        <dbReference type="ARBA" id="ARBA00012768"/>
    </source>
</evidence>
<dbReference type="PANTHER" id="PTHR36531:SF6">
    <property type="entry name" value="DNA REPLICATION ATP-DEPENDENT HELICASE_NUCLEASE DNA2"/>
    <property type="match status" value="1"/>
</dbReference>
<evidence type="ECO:0000256" key="13">
    <source>
        <dbReference type="RuleBase" id="RU365022"/>
    </source>
</evidence>
<evidence type="ECO:0000256" key="5">
    <source>
        <dbReference type="ARBA" id="ARBA00022722"/>
    </source>
</evidence>
<dbReference type="GO" id="GO:0046872">
    <property type="term" value="F:metal ion binding"/>
    <property type="evidence" value="ECO:0007669"/>
    <property type="project" value="UniProtKB-KW"/>
</dbReference>
<dbReference type="GO" id="GO:0051536">
    <property type="term" value="F:iron-sulfur cluster binding"/>
    <property type="evidence" value="ECO:0007669"/>
    <property type="project" value="UniProtKB-KW"/>
</dbReference>
<protein>
    <recommendedName>
        <fullName evidence="4 13">CRISPR-associated exonuclease Cas4</fullName>
        <ecNumber evidence="3 13">3.1.12.1</ecNumber>
    </recommendedName>
</protein>
<organism evidence="15 16">
    <name type="scientific">Isachenkonia alkalipeptolytica</name>
    <dbReference type="NCBI Taxonomy" id="2565777"/>
    <lineage>
        <taxon>Bacteria</taxon>
        <taxon>Bacillati</taxon>
        <taxon>Bacillota</taxon>
        <taxon>Clostridia</taxon>
        <taxon>Eubacteriales</taxon>
        <taxon>Clostridiaceae</taxon>
        <taxon>Isachenkonia</taxon>
    </lineage>
</organism>
<comment type="cofactor">
    <cofactor evidence="13">
        <name>iron-sulfur cluster</name>
        <dbReference type="ChEBI" id="CHEBI:30408"/>
    </cofactor>
</comment>
<evidence type="ECO:0000256" key="11">
    <source>
        <dbReference type="ARBA" id="ARBA00023118"/>
    </source>
</evidence>
<evidence type="ECO:0000256" key="12">
    <source>
        <dbReference type="ARBA" id="ARBA00023211"/>
    </source>
</evidence>
<sequence>MKSYPSSFKEFEYFITPSDMIEYLYCPRFIYYMKVLGIKQYEDKRYKVQKGRTLHDKKEEENRKYLRKKIGAINKETAVSLISNEMKVRGIVDEVLTLKDGTMAPLDYKFAKYEEKIYKTLRTQTILYSIMIEEVYNKKVDRGYIVYCRGGDRLVEVSMKMKDKENVKKDIMSLHKVLAGYFPKATTVKARCTDCTYKNICIQ</sequence>
<keyword evidence="9 13" id="KW-0408">Iron</keyword>
<evidence type="ECO:0000256" key="2">
    <source>
        <dbReference type="ARBA" id="ARBA00009189"/>
    </source>
</evidence>
<dbReference type="GO" id="GO:0004527">
    <property type="term" value="F:exonuclease activity"/>
    <property type="evidence" value="ECO:0007669"/>
    <property type="project" value="UniProtKB-KW"/>
</dbReference>
<dbReference type="InterPro" id="IPR013343">
    <property type="entry name" value="CRISPR-assoc_prot_Cas4"/>
</dbReference>
<dbReference type="Pfam" id="PF01930">
    <property type="entry name" value="Cas_Cas4"/>
    <property type="match status" value="1"/>
</dbReference>
<dbReference type="EC" id="3.1.12.1" evidence="3 13"/>
<dbReference type="InterPro" id="IPR011604">
    <property type="entry name" value="PDDEXK-like_dom_sf"/>
</dbReference>
<dbReference type="InterPro" id="IPR022765">
    <property type="entry name" value="Dna2/Cas4_DUF83"/>
</dbReference>